<dbReference type="Proteomes" id="UP000682892">
    <property type="component" value="Unassembled WGS sequence"/>
</dbReference>
<keyword evidence="1" id="KW-1133">Transmembrane helix</keyword>
<gene>
    <name evidence="2" type="ORF">AaeL_AAEL013178</name>
</gene>
<evidence type="ECO:0000256" key="1">
    <source>
        <dbReference type="SAM" id="Phobius"/>
    </source>
</evidence>
<evidence type="ECO:0000313" key="3">
    <source>
        <dbReference type="Proteomes" id="UP000682892"/>
    </source>
</evidence>
<name>Q16JX6_AEDAE</name>
<reference evidence="2" key="2">
    <citation type="journal article" date="2007" name="Science">
        <title>Genome sequence of Aedes aegypti, a major arbovirus vector.</title>
        <authorList>
            <person name="Nene V."/>
            <person name="Wortman J.R."/>
            <person name="Lawson D."/>
            <person name="Haas B."/>
            <person name="Kodira C."/>
            <person name="Tu Z.J."/>
            <person name="Loftus B."/>
            <person name="Xi Z."/>
            <person name="Megy K."/>
            <person name="Grabherr M."/>
            <person name="Ren Q."/>
            <person name="Zdobnov E.M."/>
            <person name="Lobo N.F."/>
            <person name="Campbell K.S."/>
            <person name="Brown S.E."/>
            <person name="Bonaldo M.F."/>
            <person name="Zhu J."/>
            <person name="Sinkins S.P."/>
            <person name="Hogenkamp D.G."/>
            <person name="Amedeo P."/>
            <person name="Arensburger P."/>
            <person name="Atkinson P.W."/>
            <person name="Bidwell S."/>
            <person name="Biedler J."/>
            <person name="Birney E."/>
            <person name="Bruggner R.V."/>
            <person name="Costas J."/>
            <person name="Coy M.R."/>
            <person name="Crabtree J."/>
            <person name="Crawford M."/>
            <person name="Debruyn B."/>
            <person name="Decaprio D."/>
            <person name="Eiglmeier K."/>
            <person name="Eisenstadt E."/>
            <person name="El-Dorry H."/>
            <person name="Gelbart W.M."/>
            <person name="Gomes S.L."/>
            <person name="Hammond M."/>
            <person name="Hannick L.I."/>
            <person name="Hogan J.R."/>
            <person name="Holmes M.H."/>
            <person name="Jaffe D."/>
            <person name="Johnston J.S."/>
            <person name="Kennedy R.C."/>
            <person name="Koo H."/>
            <person name="Kravitz S."/>
            <person name="Kriventseva E.V."/>
            <person name="Kulp D."/>
            <person name="Labutti K."/>
            <person name="Lee E."/>
            <person name="Li S."/>
            <person name="Lovin D.D."/>
            <person name="Mao C."/>
            <person name="Mauceli E."/>
            <person name="Menck C.F."/>
            <person name="Miller J.R."/>
            <person name="Montgomery P."/>
            <person name="Mori A."/>
            <person name="Nascimento A.L."/>
            <person name="Naveira H.F."/>
            <person name="Nusbaum C."/>
            <person name="O'leary S."/>
            <person name="Orvis J."/>
            <person name="Pertea M."/>
            <person name="Quesneville H."/>
            <person name="Reidenbach K.R."/>
            <person name="Rogers Y.H."/>
            <person name="Roth C.W."/>
            <person name="Schneider J.R."/>
            <person name="Schatz M."/>
            <person name="Shumway M."/>
            <person name="Stanke M."/>
            <person name="Stinson E.O."/>
            <person name="Tubio J.M."/>
            <person name="Vanzee J.P."/>
            <person name="Verjovski-Almeida S."/>
            <person name="Werner D."/>
            <person name="White O."/>
            <person name="Wyder S."/>
            <person name="Zeng Q."/>
            <person name="Zhao Q."/>
            <person name="Zhao Y."/>
            <person name="Hill C.A."/>
            <person name="Raikhel A.S."/>
            <person name="Soares M.B."/>
            <person name="Knudson D.L."/>
            <person name="Lee N.H."/>
            <person name="Galagan J."/>
            <person name="Salzberg S.L."/>
            <person name="Paulsen I.T."/>
            <person name="Dimopoulos G."/>
            <person name="Collins F.H."/>
            <person name="Birren B."/>
            <person name="Fraser-Liggett C.M."/>
            <person name="Severson D.W."/>
        </authorList>
    </citation>
    <scope>NUCLEOTIDE SEQUENCE [LARGE SCALE GENOMIC DNA]</scope>
    <source>
        <strain evidence="2">Liverpool</strain>
    </source>
</reference>
<dbReference type="AlphaFoldDB" id="Q16JX6"/>
<reference evidence="2" key="1">
    <citation type="submission" date="2005-10" db="EMBL/GenBank/DDBJ databases">
        <authorList>
            <person name="Loftus B.J."/>
            <person name="Nene V.M."/>
            <person name="Hannick L.I."/>
            <person name="Bidwell S."/>
            <person name="Haas B."/>
            <person name="Amedeo P."/>
            <person name="Orvis J."/>
            <person name="Wortman J.R."/>
            <person name="White O.R."/>
            <person name="Salzberg S."/>
            <person name="Shumway M."/>
            <person name="Koo H."/>
            <person name="Zhao Y."/>
            <person name="Holmes M."/>
            <person name="Miller J."/>
            <person name="Schatz M."/>
            <person name="Pop M."/>
            <person name="Pai G."/>
            <person name="Utterback T."/>
            <person name="Rogers Y.-H."/>
            <person name="Kravitz S."/>
            <person name="Fraser C.M."/>
        </authorList>
    </citation>
    <scope>NUCLEOTIDE SEQUENCE</scope>
    <source>
        <strain evidence="2">Liverpool</strain>
    </source>
</reference>
<feature type="transmembrane region" description="Helical" evidence="1">
    <location>
        <begin position="52"/>
        <end position="74"/>
    </location>
</feature>
<accession>Q16JX6</accession>
<reference evidence="2" key="3">
    <citation type="submission" date="2012-09" db="EMBL/GenBank/DDBJ databases">
        <authorList>
            <consortium name="VectorBase"/>
        </authorList>
    </citation>
    <scope>NUCLEOTIDE SEQUENCE</scope>
    <source>
        <strain evidence="2">Liverpool</strain>
    </source>
</reference>
<proteinExistence type="predicted"/>
<dbReference type="HOGENOM" id="CLU_112155_0_0_1"/>
<sequence>MGIFNYIYSDINSITFFSVFFLRDTRTRLTILFVCVCSHFQVTHFSSFQFVWFLIMPSRSLATLPIDFYILILLRRRSVREASQRNYSLFFVHFSLVSFCPSGHQRSHLSLSPPIMFVSMSYLSRFMNCITGTIQHCYIFALAILLQCFFLFRVVSVYVCVFFMLVFLLRV</sequence>
<evidence type="ECO:0000313" key="2">
    <source>
        <dbReference type="EMBL" id="EAT34592.1"/>
    </source>
</evidence>
<feature type="transmembrane region" description="Helical" evidence="1">
    <location>
        <begin position="139"/>
        <end position="169"/>
    </location>
</feature>
<organism evidence="2 3">
    <name type="scientific">Aedes aegypti</name>
    <name type="common">Yellowfever mosquito</name>
    <name type="synonym">Culex aegypti</name>
    <dbReference type="NCBI Taxonomy" id="7159"/>
    <lineage>
        <taxon>Eukaryota</taxon>
        <taxon>Metazoa</taxon>
        <taxon>Ecdysozoa</taxon>
        <taxon>Arthropoda</taxon>
        <taxon>Hexapoda</taxon>
        <taxon>Insecta</taxon>
        <taxon>Pterygota</taxon>
        <taxon>Neoptera</taxon>
        <taxon>Endopterygota</taxon>
        <taxon>Diptera</taxon>
        <taxon>Nematocera</taxon>
        <taxon>Culicoidea</taxon>
        <taxon>Culicidae</taxon>
        <taxon>Culicinae</taxon>
        <taxon>Aedini</taxon>
        <taxon>Aedes</taxon>
        <taxon>Stegomyia</taxon>
    </lineage>
</organism>
<dbReference type="EMBL" id="CH477987">
    <property type="protein sequence ID" value="EAT34592.1"/>
    <property type="molecule type" value="Genomic_DNA"/>
</dbReference>
<protein>
    <submittedName>
        <fullName evidence="2">AAEL013178-PA</fullName>
    </submittedName>
</protein>
<keyword evidence="1" id="KW-0472">Membrane</keyword>
<dbReference type="PaxDb" id="7159-AAEL013178-PA"/>
<keyword evidence="1" id="KW-0812">Transmembrane</keyword>